<dbReference type="Pfam" id="PF00172">
    <property type="entry name" value="Zn_clus"/>
    <property type="match status" value="1"/>
</dbReference>
<keyword evidence="6" id="KW-0539">Nucleus</keyword>
<dbReference type="PANTHER" id="PTHR31944:SF129">
    <property type="entry name" value="ASPYRIDONES CLUSTER REGULATOR APDR-RELATED"/>
    <property type="match status" value="1"/>
</dbReference>
<keyword evidence="4" id="KW-0238">DNA-binding</keyword>
<dbReference type="PROSITE" id="PS50048">
    <property type="entry name" value="ZN2_CY6_FUNGAL_2"/>
    <property type="match status" value="1"/>
</dbReference>
<sequence length="767" mass="86545">MERDRRRRRPAFSCLECRRRKIKCDRNEPCAHCVAAKLQCAYKIYNDEPTVRHVLQRKISDDGSGVRQGIQQGNFSGGSTSSPSTAHSPFIQTLPMSTSRSVADYNHQGLWPKIPTAARERHDHQKMFVSGSIPPLDRAQDTEPNLRDMLRRIRNLEESSASNPMHGLIETGRHILESHSGLQDSQIFLNKTRIFRWSHWLGTAPEFATIGDCYTEYTEMMTRGSSSDATQSTGAVIRDVISDATDLETLLSQIGSLLRKCKSIAKMIKVGRPSRSLSRPGFGLGTPSRDVADMMVALYFRFFESSLRILHVPTFWAEYQNYWDHSETVSSDTRLKILLVIAIGSSLSDHTDRDAAFRNMVHLWIYAAQTWLSGPLEKDRLNINGLQIHCLTILARLIFSIGGDMIWMSMGSLIHRAMQIGLHRDPKHLPSMSVLQAELRRRLWATILEMLVQSSLDSAMPPRMSYDEFDTEAPANINDEDMDESTTVLRPYAKSVFTSTSMQLMLLESLPTRLRILQLMNGLHFRLSYLDVLSLSTEINDACRAYNTFVKENEHPGVTPFHRNLLDFFIRRFTILLHCPFASKARQNPLFYYSLKVSLDAAMSILSPEPDDAFAHLTRIGGGGLFREGFRLACTVINLELLAEVDAQRTDGTMHRHSQHRELLKQYVRDAISLSAERIRHGETNVKSHMLLSMVLGQVAATESGKTLLKLEIAKNARDSLIFCHEILQSLPVPVNADLASTTLGDGPGEYGMDLDLDFLFPDAGFS</sequence>
<keyword evidence="2" id="KW-0862">Zinc</keyword>
<dbReference type="CDD" id="cd12148">
    <property type="entry name" value="fungal_TF_MHR"/>
    <property type="match status" value="1"/>
</dbReference>
<dbReference type="InterPro" id="IPR007219">
    <property type="entry name" value="XnlR_reg_dom"/>
</dbReference>
<feature type="compositionally biased region" description="Polar residues" evidence="7">
    <location>
        <begin position="69"/>
        <end position="86"/>
    </location>
</feature>
<name>A0A0D2HJ52_9EURO</name>
<gene>
    <name evidence="9" type="ORF">Z518_01782</name>
</gene>
<evidence type="ECO:0000256" key="7">
    <source>
        <dbReference type="SAM" id="MobiDB-lite"/>
    </source>
</evidence>
<dbReference type="SMART" id="SM00066">
    <property type="entry name" value="GAL4"/>
    <property type="match status" value="1"/>
</dbReference>
<feature type="region of interest" description="Disordered" evidence="7">
    <location>
        <begin position="60"/>
        <end position="86"/>
    </location>
</feature>
<dbReference type="Proteomes" id="UP000053617">
    <property type="component" value="Unassembled WGS sequence"/>
</dbReference>
<evidence type="ECO:0000256" key="1">
    <source>
        <dbReference type="ARBA" id="ARBA00022723"/>
    </source>
</evidence>
<organism evidence="9 10">
    <name type="scientific">Rhinocladiella mackenziei CBS 650.93</name>
    <dbReference type="NCBI Taxonomy" id="1442369"/>
    <lineage>
        <taxon>Eukaryota</taxon>
        <taxon>Fungi</taxon>
        <taxon>Dikarya</taxon>
        <taxon>Ascomycota</taxon>
        <taxon>Pezizomycotina</taxon>
        <taxon>Eurotiomycetes</taxon>
        <taxon>Chaetothyriomycetidae</taxon>
        <taxon>Chaetothyriales</taxon>
        <taxon>Herpotrichiellaceae</taxon>
        <taxon>Rhinocladiella</taxon>
    </lineage>
</organism>
<keyword evidence="5" id="KW-0804">Transcription</keyword>
<dbReference type="InterPro" id="IPR001138">
    <property type="entry name" value="Zn2Cys6_DnaBD"/>
</dbReference>
<dbReference type="GO" id="GO:0000978">
    <property type="term" value="F:RNA polymerase II cis-regulatory region sequence-specific DNA binding"/>
    <property type="evidence" value="ECO:0007669"/>
    <property type="project" value="TreeGrafter"/>
</dbReference>
<dbReference type="GO" id="GO:0005634">
    <property type="term" value="C:nucleus"/>
    <property type="evidence" value="ECO:0007669"/>
    <property type="project" value="TreeGrafter"/>
</dbReference>
<protein>
    <recommendedName>
        <fullName evidence="8">Zn(2)-C6 fungal-type domain-containing protein</fullName>
    </recommendedName>
</protein>
<evidence type="ECO:0000256" key="6">
    <source>
        <dbReference type="ARBA" id="ARBA00023242"/>
    </source>
</evidence>
<accession>A0A0D2HJ52</accession>
<evidence type="ECO:0000256" key="4">
    <source>
        <dbReference type="ARBA" id="ARBA00023125"/>
    </source>
</evidence>
<dbReference type="GeneID" id="25289853"/>
<dbReference type="CDD" id="cd00067">
    <property type="entry name" value="GAL4"/>
    <property type="match status" value="1"/>
</dbReference>
<dbReference type="RefSeq" id="XP_013277834.1">
    <property type="nucleotide sequence ID" value="XM_013422380.1"/>
</dbReference>
<dbReference type="PANTHER" id="PTHR31944">
    <property type="entry name" value="HEME-RESPONSIVE ZINC FINGER TRANSCRIPTION FACTOR HAP1"/>
    <property type="match status" value="1"/>
</dbReference>
<dbReference type="GO" id="GO:0006351">
    <property type="term" value="P:DNA-templated transcription"/>
    <property type="evidence" value="ECO:0007669"/>
    <property type="project" value="InterPro"/>
</dbReference>
<keyword evidence="10" id="KW-1185">Reference proteome</keyword>
<dbReference type="Pfam" id="PF04082">
    <property type="entry name" value="Fungal_trans"/>
    <property type="match status" value="1"/>
</dbReference>
<dbReference type="GO" id="GO:0008270">
    <property type="term" value="F:zinc ion binding"/>
    <property type="evidence" value="ECO:0007669"/>
    <property type="project" value="InterPro"/>
</dbReference>
<dbReference type="VEuPathDB" id="FungiDB:Z518_01782"/>
<dbReference type="SMART" id="SM00906">
    <property type="entry name" value="Fungal_trans"/>
    <property type="match status" value="1"/>
</dbReference>
<dbReference type="PROSITE" id="PS00463">
    <property type="entry name" value="ZN2_CY6_FUNGAL_1"/>
    <property type="match status" value="1"/>
</dbReference>
<reference evidence="9 10" key="1">
    <citation type="submission" date="2015-01" db="EMBL/GenBank/DDBJ databases">
        <title>The Genome Sequence of Rhinocladiella mackenzie CBS 650.93.</title>
        <authorList>
            <consortium name="The Broad Institute Genomics Platform"/>
            <person name="Cuomo C."/>
            <person name="de Hoog S."/>
            <person name="Gorbushina A."/>
            <person name="Stielow B."/>
            <person name="Teixiera M."/>
            <person name="Abouelleil A."/>
            <person name="Chapman S.B."/>
            <person name="Priest M."/>
            <person name="Young S.K."/>
            <person name="Wortman J."/>
            <person name="Nusbaum C."/>
            <person name="Birren B."/>
        </authorList>
    </citation>
    <scope>NUCLEOTIDE SEQUENCE [LARGE SCALE GENOMIC DNA]</scope>
    <source>
        <strain evidence="9 10">CBS 650.93</strain>
    </source>
</reference>
<dbReference type="InterPro" id="IPR051430">
    <property type="entry name" value="Fungal_TF_Env_Response"/>
</dbReference>
<dbReference type="GO" id="GO:0001228">
    <property type="term" value="F:DNA-binding transcription activator activity, RNA polymerase II-specific"/>
    <property type="evidence" value="ECO:0007669"/>
    <property type="project" value="TreeGrafter"/>
</dbReference>
<evidence type="ECO:0000256" key="3">
    <source>
        <dbReference type="ARBA" id="ARBA00023015"/>
    </source>
</evidence>
<evidence type="ECO:0000313" key="9">
    <source>
        <dbReference type="EMBL" id="KIX10698.1"/>
    </source>
</evidence>
<evidence type="ECO:0000256" key="5">
    <source>
        <dbReference type="ARBA" id="ARBA00023163"/>
    </source>
</evidence>
<dbReference type="EMBL" id="KN847475">
    <property type="protein sequence ID" value="KIX10698.1"/>
    <property type="molecule type" value="Genomic_DNA"/>
</dbReference>
<feature type="domain" description="Zn(2)-C6 fungal-type" evidence="8">
    <location>
        <begin position="13"/>
        <end position="42"/>
    </location>
</feature>
<evidence type="ECO:0000256" key="2">
    <source>
        <dbReference type="ARBA" id="ARBA00022833"/>
    </source>
</evidence>
<keyword evidence="3" id="KW-0805">Transcription regulation</keyword>
<proteinExistence type="predicted"/>
<dbReference type="InterPro" id="IPR036864">
    <property type="entry name" value="Zn2-C6_fun-type_DNA-bd_sf"/>
</dbReference>
<dbReference type="AlphaFoldDB" id="A0A0D2HJ52"/>
<keyword evidence="1" id="KW-0479">Metal-binding</keyword>
<dbReference type="SUPFAM" id="SSF57701">
    <property type="entry name" value="Zn2/Cys6 DNA-binding domain"/>
    <property type="match status" value="1"/>
</dbReference>
<dbReference type="Gene3D" id="4.10.240.10">
    <property type="entry name" value="Zn(2)-C6 fungal-type DNA-binding domain"/>
    <property type="match status" value="1"/>
</dbReference>
<evidence type="ECO:0000259" key="8">
    <source>
        <dbReference type="PROSITE" id="PS50048"/>
    </source>
</evidence>
<dbReference type="HOGENOM" id="CLU_007091_3_0_1"/>
<dbReference type="OrthoDB" id="4337792at2759"/>
<evidence type="ECO:0000313" key="10">
    <source>
        <dbReference type="Proteomes" id="UP000053617"/>
    </source>
</evidence>